<dbReference type="InterPro" id="IPR013520">
    <property type="entry name" value="Ribonucl_H"/>
</dbReference>
<feature type="compositionally biased region" description="Basic residues" evidence="4">
    <location>
        <begin position="8"/>
        <end position="21"/>
    </location>
</feature>
<dbReference type="InterPro" id="IPR057617">
    <property type="entry name" value="PML_C"/>
</dbReference>
<protein>
    <recommendedName>
        <fullName evidence="5">Exonuclease domain-containing protein</fullName>
    </recommendedName>
</protein>
<reference evidence="6" key="1">
    <citation type="submission" date="2019-08" db="EMBL/GenBank/DDBJ databases">
        <title>The improved chromosome-level genome for the pearl oyster Pinctada fucata martensii using PacBio sequencing and Hi-C.</title>
        <authorList>
            <person name="Zheng Z."/>
        </authorList>
    </citation>
    <scope>NUCLEOTIDE SEQUENCE</scope>
    <source>
        <strain evidence="6">ZZ-2019</strain>
        <tissue evidence="6">Adductor muscle</tissue>
    </source>
</reference>
<dbReference type="InterPro" id="IPR012337">
    <property type="entry name" value="RNaseH-like_sf"/>
</dbReference>
<dbReference type="InterPro" id="IPR049012">
    <property type="entry name" value="Mutator_transp_dom"/>
</dbReference>
<keyword evidence="1" id="KW-0540">Nuclease</keyword>
<organism evidence="6 7">
    <name type="scientific">Pinctada imbricata</name>
    <name type="common">Atlantic pearl-oyster</name>
    <name type="synonym">Pinctada martensii</name>
    <dbReference type="NCBI Taxonomy" id="66713"/>
    <lineage>
        <taxon>Eukaryota</taxon>
        <taxon>Metazoa</taxon>
        <taxon>Spiralia</taxon>
        <taxon>Lophotrochozoa</taxon>
        <taxon>Mollusca</taxon>
        <taxon>Bivalvia</taxon>
        <taxon>Autobranchia</taxon>
        <taxon>Pteriomorphia</taxon>
        <taxon>Pterioida</taxon>
        <taxon>Pterioidea</taxon>
        <taxon>Pteriidae</taxon>
        <taxon>Pinctada</taxon>
    </lineage>
</organism>
<dbReference type="EMBL" id="VSWD01000011">
    <property type="protein sequence ID" value="KAK3087734.1"/>
    <property type="molecule type" value="Genomic_DNA"/>
</dbReference>
<feature type="compositionally biased region" description="Basic and acidic residues" evidence="4">
    <location>
        <begin position="31"/>
        <end position="42"/>
    </location>
</feature>
<evidence type="ECO:0000256" key="3">
    <source>
        <dbReference type="ARBA" id="ARBA00022839"/>
    </source>
</evidence>
<name>A0AA89BYU1_PINIB</name>
<evidence type="ECO:0000313" key="7">
    <source>
        <dbReference type="Proteomes" id="UP001186944"/>
    </source>
</evidence>
<dbReference type="Pfam" id="PF00929">
    <property type="entry name" value="RNase_T"/>
    <property type="match status" value="1"/>
</dbReference>
<dbReference type="PANTHER" id="PTHR30231">
    <property type="entry name" value="DNA POLYMERASE III SUBUNIT EPSILON"/>
    <property type="match status" value="1"/>
</dbReference>
<dbReference type="InterPro" id="IPR036397">
    <property type="entry name" value="RNaseH_sf"/>
</dbReference>
<keyword evidence="3" id="KW-0269">Exonuclease</keyword>
<evidence type="ECO:0000259" key="5">
    <source>
        <dbReference type="SMART" id="SM00479"/>
    </source>
</evidence>
<dbReference type="SMART" id="SM00479">
    <property type="entry name" value="EXOIII"/>
    <property type="match status" value="1"/>
</dbReference>
<accession>A0AA89BYU1</accession>
<gene>
    <name evidence="6" type="ORF">FSP39_009907</name>
</gene>
<sequence length="448" mass="49851">MSTMSTRPRSKKGRFRSKKQQSKVDLFIKNNVDREKTTRGDDCSEESANDDNSEHITWRDGRRVVEFGVLIDELKAGCRFCDQPISLVDLTSELRYGLGSLLSVKCKNDHINLIPTGKRHFRAKSDSLKAREQAWEINDKLAFGIDHSGVGFKKSSELFSILNIPFPSHTTLKRCERAVGKVIEGNDSHITQIGAIVGDEKFERFVLPKKKVETGAVAVTGLSSSGTLLFKNGEPVDARGIKDSLSDFSTWIKKFPDPVLVAHNAKFDAEILCNTLIRISDVDSNFIVGFVDTLSLLREKLPGRSSYKQEELAKDLLQQQYSAHDAPSDAAALQDIVQCVCSNSDGFLKHSFSVQSVINTIQFEHMKSSNISSLYILFQKNVISKMILNKIAASGLNISHLQIAHRRDPENGIRNLLSEKVSSTGQPRVTANSRIISSISHHFQLSCS</sequence>
<dbReference type="SUPFAM" id="SSF53098">
    <property type="entry name" value="Ribonuclease H-like"/>
    <property type="match status" value="1"/>
</dbReference>
<dbReference type="Gene3D" id="3.30.420.10">
    <property type="entry name" value="Ribonuclease H-like superfamily/Ribonuclease H"/>
    <property type="match status" value="1"/>
</dbReference>
<dbReference type="AlphaFoldDB" id="A0AA89BYU1"/>
<dbReference type="CDD" id="cd06127">
    <property type="entry name" value="DEDDh"/>
    <property type="match status" value="1"/>
</dbReference>
<evidence type="ECO:0000313" key="6">
    <source>
        <dbReference type="EMBL" id="KAK3087734.1"/>
    </source>
</evidence>
<dbReference type="Proteomes" id="UP001186944">
    <property type="component" value="Unassembled WGS sequence"/>
</dbReference>
<dbReference type="PANTHER" id="PTHR30231:SF4">
    <property type="entry name" value="PROTEIN NEN2"/>
    <property type="match status" value="1"/>
</dbReference>
<comment type="caution">
    <text evidence="6">The sequence shown here is derived from an EMBL/GenBank/DDBJ whole genome shotgun (WGS) entry which is preliminary data.</text>
</comment>
<evidence type="ECO:0000256" key="1">
    <source>
        <dbReference type="ARBA" id="ARBA00022722"/>
    </source>
</evidence>
<keyword evidence="2" id="KW-0378">Hydrolase</keyword>
<dbReference type="GO" id="GO:0008408">
    <property type="term" value="F:3'-5' exonuclease activity"/>
    <property type="evidence" value="ECO:0007669"/>
    <property type="project" value="TreeGrafter"/>
</dbReference>
<feature type="domain" description="Exonuclease" evidence="5">
    <location>
        <begin position="175"/>
        <end position="346"/>
    </location>
</feature>
<proteinExistence type="predicted"/>
<evidence type="ECO:0000256" key="2">
    <source>
        <dbReference type="ARBA" id="ARBA00022801"/>
    </source>
</evidence>
<keyword evidence="7" id="KW-1185">Reference proteome</keyword>
<dbReference type="GO" id="GO:0003676">
    <property type="term" value="F:nucleic acid binding"/>
    <property type="evidence" value="ECO:0007669"/>
    <property type="project" value="InterPro"/>
</dbReference>
<dbReference type="Pfam" id="PF20700">
    <property type="entry name" value="Mutator"/>
    <property type="match status" value="1"/>
</dbReference>
<evidence type="ECO:0000256" key="4">
    <source>
        <dbReference type="SAM" id="MobiDB-lite"/>
    </source>
</evidence>
<dbReference type="Pfam" id="PF25244">
    <property type="entry name" value="PML_C"/>
    <property type="match status" value="1"/>
</dbReference>
<feature type="region of interest" description="Disordered" evidence="4">
    <location>
        <begin position="1"/>
        <end position="54"/>
    </location>
</feature>